<feature type="compositionally biased region" description="Basic and acidic residues" evidence="1">
    <location>
        <begin position="28"/>
        <end position="48"/>
    </location>
</feature>
<name>A0ABN7WHF8_GIGMA</name>
<protein>
    <submittedName>
        <fullName evidence="2">17105_t:CDS:1</fullName>
    </submittedName>
</protein>
<comment type="caution">
    <text evidence="2">The sequence shown here is derived from an EMBL/GenBank/DDBJ whole genome shotgun (WGS) entry which is preliminary data.</text>
</comment>
<keyword evidence="3" id="KW-1185">Reference proteome</keyword>
<evidence type="ECO:0000256" key="1">
    <source>
        <dbReference type="SAM" id="MobiDB-lite"/>
    </source>
</evidence>
<feature type="region of interest" description="Disordered" evidence="1">
    <location>
        <begin position="1"/>
        <end position="63"/>
    </location>
</feature>
<gene>
    <name evidence="2" type="ORF">GMARGA_LOCUS31068</name>
</gene>
<dbReference type="EMBL" id="CAJVQB010045422">
    <property type="protein sequence ID" value="CAG8832464.1"/>
    <property type="molecule type" value="Genomic_DNA"/>
</dbReference>
<dbReference type="Proteomes" id="UP000789901">
    <property type="component" value="Unassembled WGS sequence"/>
</dbReference>
<feature type="compositionally biased region" description="Basic and acidic residues" evidence="1">
    <location>
        <begin position="1"/>
        <end position="18"/>
    </location>
</feature>
<organism evidence="2 3">
    <name type="scientific">Gigaspora margarita</name>
    <dbReference type="NCBI Taxonomy" id="4874"/>
    <lineage>
        <taxon>Eukaryota</taxon>
        <taxon>Fungi</taxon>
        <taxon>Fungi incertae sedis</taxon>
        <taxon>Mucoromycota</taxon>
        <taxon>Glomeromycotina</taxon>
        <taxon>Glomeromycetes</taxon>
        <taxon>Diversisporales</taxon>
        <taxon>Gigasporaceae</taxon>
        <taxon>Gigaspora</taxon>
    </lineage>
</organism>
<feature type="non-terminal residue" evidence="2">
    <location>
        <position position="1"/>
    </location>
</feature>
<evidence type="ECO:0000313" key="2">
    <source>
        <dbReference type="EMBL" id="CAG8832464.1"/>
    </source>
</evidence>
<sequence>NKKKEIPKITNHQSDKALKKQSTNRIKYQSDKALKELSTKNEAPKKQSIEVNNKAQKDKKPKK</sequence>
<reference evidence="2 3" key="1">
    <citation type="submission" date="2021-06" db="EMBL/GenBank/DDBJ databases">
        <authorList>
            <person name="Kallberg Y."/>
            <person name="Tangrot J."/>
            <person name="Rosling A."/>
        </authorList>
    </citation>
    <scope>NUCLEOTIDE SEQUENCE [LARGE SCALE GENOMIC DNA]</scope>
    <source>
        <strain evidence="2 3">120-4 pot B 10/14</strain>
    </source>
</reference>
<proteinExistence type="predicted"/>
<accession>A0ABN7WHF8</accession>
<evidence type="ECO:0000313" key="3">
    <source>
        <dbReference type="Proteomes" id="UP000789901"/>
    </source>
</evidence>